<comment type="caution">
    <text evidence="2">The sequence shown here is derived from an EMBL/GenBank/DDBJ whole genome shotgun (WGS) entry which is preliminary data.</text>
</comment>
<keyword evidence="3" id="KW-1185">Reference proteome</keyword>
<gene>
    <name evidence="2" type="ORF">P691DRAFT_547520</name>
</gene>
<dbReference type="AlphaFoldDB" id="A0A9P6C2G4"/>
<feature type="region of interest" description="Disordered" evidence="1">
    <location>
        <begin position="55"/>
        <end position="86"/>
    </location>
</feature>
<dbReference type="EMBL" id="MU151127">
    <property type="protein sequence ID" value="KAF9449556.1"/>
    <property type="molecule type" value="Genomic_DNA"/>
</dbReference>
<sequence>MQCIWHKLARDSSSGLCRVANCFATPRLTPGFAFLHPSSLLRSSFNRNISRNLSLATPPPPSCQPPLSFRSNSLPPPSTPKPTPASAPLALSRLALSATKAVHISLRDHALEDAFLIVNSIRYAALPESHRQAKSWATIKHSNIRCPPGVSPRLPAHALLHGLVRIGMPQQASELATTMMNTGIRVNGKTLTAILNGLTKAATVKNASSNASDARLKHHIESLLGTSKILTLKSSMTSDPNTAFALELLHAARESGSRRTGAMFNTLITLCLINGEIIVASLLFGALVKDWEARSQTLTRMTTPPEAPQDQLPSEEFDRAYRYSLLTNTLQPTPGMLKAITVHIQERLARATPDDGDTPEFQEALQSLAILASLVDERQLPFPQLSGIIKTLAQCPMTGNWVWVTSHDKTTHTPAYRYFHKILIRLTASLPTKSPSRHAVVGKRLNRPASIRFKLIDPIQRMQPPLDHHSYNTLMHYALQSRFSPKLAKQVYEHLTVKRDPPLPANQDTFNILFRSAALYKRRDIISKPLQTFGQHAAPDVWKKIDECRPNISRLPGRLKLAGRQNLPLPSAPAFHQVLKNNYTLATHLSSLISCGQSRLVVRFMYQLFPIFESKRYHDLPDPEALARQQKWLKSLARAVAFGPHVLGTFLHAIVQHGVTKKSHRLFNLIAHAAKASHDPAVAGKAKPWSISVPIYTTMLQAYKKEFNQCHRKTGTRIFSYLLRKTATLYEMVKADIRHNIPEGGKLDSRFYNALLKVLAEYLPTRRTSVAEASNHLEHVRQQYAKSGFIDDRGLLPLLEEVLADMEAYGYPIPVGFQHLLVGKRVGILKSGDDLPEFERRPFAFSKARRSGGPYTLPVCNTKSLTIIRRNRRTRIHNHLRQS</sequence>
<protein>
    <recommendedName>
        <fullName evidence="4">Pentatricopeptide repeat-containing protein</fullName>
    </recommendedName>
</protein>
<evidence type="ECO:0000313" key="3">
    <source>
        <dbReference type="Proteomes" id="UP000807342"/>
    </source>
</evidence>
<evidence type="ECO:0000256" key="1">
    <source>
        <dbReference type="SAM" id="MobiDB-lite"/>
    </source>
</evidence>
<feature type="compositionally biased region" description="Pro residues" evidence="1">
    <location>
        <begin position="74"/>
        <end position="85"/>
    </location>
</feature>
<dbReference type="Proteomes" id="UP000807342">
    <property type="component" value="Unassembled WGS sequence"/>
</dbReference>
<evidence type="ECO:0008006" key="4">
    <source>
        <dbReference type="Google" id="ProtNLM"/>
    </source>
</evidence>
<dbReference type="InterPro" id="IPR011990">
    <property type="entry name" value="TPR-like_helical_dom_sf"/>
</dbReference>
<organism evidence="2 3">
    <name type="scientific">Macrolepiota fuliginosa MF-IS2</name>
    <dbReference type="NCBI Taxonomy" id="1400762"/>
    <lineage>
        <taxon>Eukaryota</taxon>
        <taxon>Fungi</taxon>
        <taxon>Dikarya</taxon>
        <taxon>Basidiomycota</taxon>
        <taxon>Agaricomycotina</taxon>
        <taxon>Agaricomycetes</taxon>
        <taxon>Agaricomycetidae</taxon>
        <taxon>Agaricales</taxon>
        <taxon>Agaricineae</taxon>
        <taxon>Agaricaceae</taxon>
        <taxon>Macrolepiota</taxon>
    </lineage>
</organism>
<accession>A0A9P6C2G4</accession>
<name>A0A9P6C2G4_9AGAR</name>
<proteinExistence type="predicted"/>
<dbReference type="Gene3D" id="1.25.40.10">
    <property type="entry name" value="Tetratricopeptide repeat domain"/>
    <property type="match status" value="1"/>
</dbReference>
<evidence type="ECO:0000313" key="2">
    <source>
        <dbReference type="EMBL" id="KAF9449556.1"/>
    </source>
</evidence>
<reference evidence="2" key="1">
    <citation type="submission" date="2020-11" db="EMBL/GenBank/DDBJ databases">
        <authorList>
            <consortium name="DOE Joint Genome Institute"/>
            <person name="Ahrendt S."/>
            <person name="Riley R."/>
            <person name="Andreopoulos W."/>
            <person name="Labutti K."/>
            <person name="Pangilinan J."/>
            <person name="Ruiz-Duenas F.J."/>
            <person name="Barrasa J.M."/>
            <person name="Sanchez-Garcia M."/>
            <person name="Camarero S."/>
            <person name="Miyauchi S."/>
            <person name="Serrano A."/>
            <person name="Linde D."/>
            <person name="Babiker R."/>
            <person name="Drula E."/>
            <person name="Ayuso-Fernandez I."/>
            <person name="Pacheco R."/>
            <person name="Padilla G."/>
            <person name="Ferreira P."/>
            <person name="Barriuso J."/>
            <person name="Kellner H."/>
            <person name="Castanera R."/>
            <person name="Alfaro M."/>
            <person name="Ramirez L."/>
            <person name="Pisabarro A.G."/>
            <person name="Kuo A."/>
            <person name="Tritt A."/>
            <person name="Lipzen A."/>
            <person name="He G."/>
            <person name="Yan M."/>
            <person name="Ng V."/>
            <person name="Cullen D."/>
            <person name="Martin F."/>
            <person name="Rosso M.-N."/>
            <person name="Henrissat B."/>
            <person name="Hibbett D."/>
            <person name="Martinez A.T."/>
            <person name="Grigoriev I.V."/>
        </authorList>
    </citation>
    <scope>NUCLEOTIDE SEQUENCE</scope>
    <source>
        <strain evidence="2">MF-IS2</strain>
    </source>
</reference>
<dbReference type="OrthoDB" id="2554293at2759"/>